<keyword evidence="2" id="KW-1185">Reference proteome</keyword>
<dbReference type="KEGG" id="csn:Cyast_0533"/>
<name>K9YJ64_CYASC</name>
<dbReference type="BioCyc" id="CSTA292563:G1353-538-MONOMER"/>
<dbReference type="Proteomes" id="UP000010483">
    <property type="component" value="Chromosome"/>
</dbReference>
<accession>K9YJ64</accession>
<proteinExistence type="predicted"/>
<dbReference type="STRING" id="292563.Cyast_0533"/>
<dbReference type="eggNOG" id="ENOG503411E">
    <property type="taxonomic scope" value="Bacteria"/>
</dbReference>
<evidence type="ECO:0000313" key="1">
    <source>
        <dbReference type="EMBL" id="AFZ46512.1"/>
    </source>
</evidence>
<dbReference type="AlphaFoldDB" id="K9YJ64"/>
<dbReference type="HOGENOM" id="CLU_1642180_0_0_3"/>
<protein>
    <submittedName>
        <fullName evidence="1">Uncharacterized protein</fullName>
    </submittedName>
</protein>
<organism evidence="1 2">
    <name type="scientific">Cyanobacterium stanieri (strain ATCC 29140 / PCC 7202)</name>
    <dbReference type="NCBI Taxonomy" id="292563"/>
    <lineage>
        <taxon>Bacteria</taxon>
        <taxon>Bacillati</taxon>
        <taxon>Cyanobacteriota</taxon>
        <taxon>Cyanophyceae</taxon>
        <taxon>Oscillatoriophycideae</taxon>
        <taxon>Chroococcales</taxon>
        <taxon>Geminocystaceae</taxon>
        <taxon>Cyanobacterium</taxon>
    </lineage>
</organism>
<dbReference type="EMBL" id="CP003940">
    <property type="protein sequence ID" value="AFZ46512.1"/>
    <property type="molecule type" value="Genomic_DNA"/>
</dbReference>
<gene>
    <name evidence="1" type="ordered locus">Cyast_0533</name>
</gene>
<sequence>MLIHIYESWEIILKELSEIFLFDFELVTYTLNSWGKKQSCYKIHPMSFATKQYLDDFINNDQFSGSAYAKASVLYSLYACGYLTINDIEYPTYQHWKNRHPGMTIDHQLPRKWFPELTFDCTNWKPMKPEQNRQKSDDFLQEGRERLDMLSDTLLDIKDKYL</sequence>
<evidence type="ECO:0000313" key="2">
    <source>
        <dbReference type="Proteomes" id="UP000010483"/>
    </source>
</evidence>
<reference evidence="2" key="1">
    <citation type="journal article" date="2013" name="Proc. Natl. Acad. Sci. U.S.A.">
        <title>Improving the coverage of the cyanobacterial phylum using diversity-driven genome sequencing.</title>
        <authorList>
            <person name="Shih P.M."/>
            <person name="Wu D."/>
            <person name="Latifi A."/>
            <person name="Axen S.D."/>
            <person name="Fewer D.P."/>
            <person name="Talla E."/>
            <person name="Calteau A."/>
            <person name="Cai F."/>
            <person name="Tandeau de Marsac N."/>
            <person name="Rippka R."/>
            <person name="Herdman M."/>
            <person name="Sivonen K."/>
            <person name="Coursin T."/>
            <person name="Laurent T."/>
            <person name="Goodwin L."/>
            <person name="Nolan M."/>
            <person name="Davenport K.W."/>
            <person name="Han C.S."/>
            <person name="Rubin E.M."/>
            <person name="Eisen J.A."/>
            <person name="Woyke T."/>
            <person name="Gugger M."/>
            <person name="Kerfeld C.A."/>
        </authorList>
    </citation>
    <scope>NUCLEOTIDE SEQUENCE [LARGE SCALE GENOMIC DNA]</scope>
    <source>
        <strain evidence="2">ATCC 29140 / PCC 7202</strain>
    </source>
</reference>